<gene>
    <name evidence="4" type="ORF">Ciccas_006161</name>
</gene>
<feature type="domain" description="DUF4781" evidence="3">
    <location>
        <begin position="148"/>
        <end position="322"/>
    </location>
</feature>
<dbReference type="Pfam" id="PF16013">
    <property type="entry name" value="DUF4781"/>
    <property type="match status" value="1"/>
</dbReference>
<organism evidence="4 5">
    <name type="scientific">Cichlidogyrus casuarinus</name>
    <dbReference type="NCBI Taxonomy" id="1844966"/>
    <lineage>
        <taxon>Eukaryota</taxon>
        <taxon>Metazoa</taxon>
        <taxon>Spiralia</taxon>
        <taxon>Lophotrochozoa</taxon>
        <taxon>Platyhelminthes</taxon>
        <taxon>Monogenea</taxon>
        <taxon>Monopisthocotylea</taxon>
        <taxon>Dactylogyridea</taxon>
        <taxon>Ancyrocephalidae</taxon>
        <taxon>Cichlidogyrus</taxon>
    </lineage>
</organism>
<feature type="transmembrane region" description="Helical" evidence="2">
    <location>
        <begin position="284"/>
        <end position="311"/>
    </location>
</feature>
<dbReference type="InterPro" id="IPR031962">
    <property type="entry name" value="DUF4781"/>
</dbReference>
<evidence type="ECO:0000256" key="1">
    <source>
        <dbReference type="SAM" id="MobiDB-lite"/>
    </source>
</evidence>
<evidence type="ECO:0000313" key="5">
    <source>
        <dbReference type="Proteomes" id="UP001626550"/>
    </source>
</evidence>
<reference evidence="4 5" key="1">
    <citation type="submission" date="2024-11" db="EMBL/GenBank/DDBJ databases">
        <title>Adaptive evolution of stress response genes in parasites aligns with host niche diversity.</title>
        <authorList>
            <person name="Hahn C."/>
            <person name="Resl P."/>
        </authorList>
    </citation>
    <scope>NUCLEOTIDE SEQUENCE [LARGE SCALE GENOMIC DNA]</scope>
    <source>
        <strain evidence="4">EGGRZ-B1_66</strain>
        <tissue evidence="4">Body</tissue>
    </source>
</reference>
<accession>A0ABD2Q7R8</accession>
<evidence type="ECO:0000313" key="4">
    <source>
        <dbReference type="EMBL" id="KAL3315207.1"/>
    </source>
</evidence>
<keyword evidence="5" id="KW-1185">Reference proteome</keyword>
<protein>
    <recommendedName>
        <fullName evidence="3">DUF4781 domain-containing protein</fullName>
    </recommendedName>
</protein>
<feature type="transmembrane region" description="Helical" evidence="2">
    <location>
        <begin position="243"/>
        <end position="263"/>
    </location>
</feature>
<evidence type="ECO:0000259" key="3">
    <source>
        <dbReference type="Pfam" id="PF16013"/>
    </source>
</evidence>
<dbReference type="PANTHER" id="PTHR21115:SF0">
    <property type="entry name" value="GH06117P-RELATED"/>
    <property type="match status" value="1"/>
</dbReference>
<keyword evidence="2" id="KW-0812">Transmembrane</keyword>
<keyword evidence="2" id="KW-1133">Transmembrane helix</keyword>
<dbReference type="PANTHER" id="PTHR21115">
    <property type="entry name" value="GH06117P-RELATED"/>
    <property type="match status" value="1"/>
</dbReference>
<feature type="compositionally biased region" description="Basic and acidic residues" evidence="1">
    <location>
        <begin position="445"/>
        <end position="456"/>
    </location>
</feature>
<name>A0ABD2Q7R8_9PLAT</name>
<dbReference type="EMBL" id="JBJKFK010000800">
    <property type="protein sequence ID" value="KAL3315207.1"/>
    <property type="molecule type" value="Genomic_DNA"/>
</dbReference>
<feature type="region of interest" description="Disordered" evidence="1">
    <location>
        <begin position="435"/>
        <end position="459"/>
    </location>
</feature>
<proteinExistence type="predicted"/>
<dbReference type="AlphaFoldDB" id="A0ABD2Q7R8"/>
<sequence>MDASNYTEFKSYANRLFSSHGSSFGNADFDQIFDVSYSFYEEMENQMKRIISSDQMQLIGKIDHSCINPLWLKIGYLMFGPPDLTDEKILYSKDEKEIINTACSTIRERYAENEILLNCFFGITVSRTSKKAYHHIFFKVRNPDLASDQQVTYIDRSFRVYPSWKEFIRSNKLSPLRNEIFIPQNGRYTFKTNGKVHKEPKTHFFWNRVNEALSFSGEGLSATTAAASGACAIAAIATTAVAVVPPLTIAAGVLAGISGLVLLTQGIVKAVDRSRHSEKNPRRYLGVFTDLTIATTSMALSFTGVGLAVAVVRETGILLNVILGVKAVVTIGGGLGCRLIGNTIEIMNQHEKLIVPGLESQEIPDVQAMFSTLSSQYRKVISHYVLVREKFRNGSLTISDYLEFNCMLLIEFNVLDWKLTSSLINSDLNLPTCSRPRHPTSIKHSSNEKDFSDKTENPQPKLRLLNEKSAELMNIIENFRLKISELERMRQ</sequence>
<evidence type="ECO:0000256" key="2">
    <source>
        <dbReference type="SAM" id="Phobius"/>
    </source>
</evidence>
<comment type="caution">
    <text evidence="4">The sequence shown here is derived from an EMBL/GenBank/DDBJ whole genome shotgun (WGS) entry which is preliminary data.</text>
</comment>
<feature type="transmembrane region" description="Helical" evidence="2">
    <location>
        <begin position="317"/>
        <end position="340"/>
    </location>
</feature>
<keyword evidence="2" id="KW-0472">Membrane</keyword>
<dbReference type="Proteomes" id="UP001626550">
    <property type="component" value="Unassembled WGS sequence"/>
</dbReference>